<protein>
    <submittedName>
        <fullName evidence="3">Type II secretion system protein G</fullName>
    </submittedName>
</protein>
<organism evidence="3 4">
    <name type="scientific">Kolteria novifilia</name>
    <dbReference type="NCBI Taxonomy" id="2527975"/>
    <lineage>
        <taxon>Bacteria</taxon>
        <taxon>Pseudomonadati</taxon>
        <taxon>Planctomycetota</taxon>
        <taxon>Planctomycetia</taxon>
        <taxon>Kolteriales</taxon>
        <taxon>Kolteriaceae</taxon>
        <taxon>Kolteria</taxon>
    </lineage>
</organism>
<sequence>MPFPLRHRAFTLVELLVVIAIIGVLVSLLLPAVQQAREAAKRAQCRNNLRQIGVALHGYAESHGRFPPAAVCSDSGGCRNSANNGVNARDTNWGASWVTMLLPFLDQQQLHNRYNFALPTGDPQNELVTRTKLNVWKCPSDIETNIILDTFTGQGEFWRGNYVGNGGVGSIVSDAHYDDAKLRGVFHLSRQWGGRLGDITDGTSKTLLTSEILVNSNPSYNISYDDSRGAWGFAGGTIISGKTTDPFRILVPNIVSSLGNRDYVALCPDGPTAGDPIFYCGDSVDSVNHWMAPRSRHAGGVHAGWADGKVDFLSDTIDANIYRRMLAISDGEIIDSF</sequence>
<dbReference type="Pfam" id="PF07596">
    <property type="entry name" value="SBP_bac_10"/>
    <property type="match status" value="1"/>
</dbReference>
<dbReference type="NCBIfam" id="TIGR02532">
    <property type="entry name" value="IV_pilin_GFxxxE"/>
    <property type="match status" value="1"/>
</dbReference>
<evidence type="ECO:0000256" key="1">
    <source>
        <dbReference type="SAM" id="Phobius"/>
    </source>
</evidence>
<dbReference type="RefSeq" id="WP_419193469.1">
    <property type="nucleotide sequence ID" value="NZ_CP036279.1"/>
</dbReference>
<dbReference type="Proteomes" id="UP000317093">
    <property type="component" value="Chromosome"/>
</dbReference>
<keyword evidence="1" id="KW-0812">Transmembrane</keyword>
<keyword evidence="1" id="KW-1133">Transmembrane helix</keyword>
<dbReference type="SUPFAM" id="SSF54523">
    <property type="entry name" value="Pili subunits"/>
    <property type="match status" value="1"/>
</dbReference>
<accession>A0A518B2J6</accession>
<reference evidence="3 4" key="1">
    <citation type="submission" date="2019-02" db="EMBL/GenBank/DDBJ databases">
        <title>Deep-cultivation of Planctomycetes and their phenomic and genomic characterization uncovers novel biology.</title>
        <authorList>
            <person name="Wiegand S."/>
            <person name="Jogler M."/>
            <person name="Boedeker C."/>
            <person name="Pinto D."/>
            <person name="Vollmers J."/>
            <person name="Rivas-Marin E."/>
            <person name="Kohn T."/>
            <person name="Peeters S.H."/>
            <person name="Heuer A."/>
            <person name="Rast P."/>
            <person name="Oberbeckmann S."/>
            <person name="Bunk B."/>
            <person name="Jeske O."/>
            <person name="Meyerdierks A."/>
            <person name="Storesund J.E."/>
            <person name="Kallscheuer N."/>
            <person name="Luecker S."/>
            <person name="Lage O.M."/>
            <person name="Pohl T."/>
            <person name="Merkel B.J."/>
            <person name="Hornburger P."/>
            <person name="Mueller R.-W."/>
            <person name="Bruemmer F."/>
            <person name="Labrenz M."/>
            <person name="Spormann A.M."/>
            <person name="Op den Camp H."/>
            <person name="Overmann J."/>
            <person name="Amann R."/>
            <person name="Jetten M.S.M."/>
            <person name="Mascher T."/>
            <person name="Medema M.H."/>
            <person name="Devos D.P."/>
            <person name="Kaster A.-K."/>
            <person name="Ovreas L."/>
            <person name="Rohde M."/>
            <person name="Galperin M.Y."/>
            <person name="Jogler C."/>
        </authorList>
    </citation>
    <scope>NUCLEOTIDE SEQUENCE [LARGE SCALE GENOMIC DNA]</scope>
    <source>
        <strain evidence="3 4">Pan216</strain>
    </source>
</reference>
<dbReference type="EMBL" id="CP036279">
    <property type="protein sequence ID" value="QDU61210.1"/>
    <property type="molecule type" value="Genomic_DNA"/>
</dbReference>
<dbReference type="InterPro" id="IPR045584">
    <property type="entry name" value="Pilin-like"/>
</dbReference>
<dbReference type="Pfam" id="PF07963">
    <property type="entry name" value="N_methyl"/>
    <property type="match status" value="1"/>
</dbReference>
<dbReference type="NCBIfam" id="TIGR04294">
    <property type="entry name" value="pre_pil_HX9DG"/>
    <property type="match status" value="1"/>
</dbReference>
<dbReference type="Gene3D" id="3.30.700.10">
    <property type="entry name" value="Glycoprotein, Type 4 Pilin"/>
    <property type="match status" value="1"/>
</dbReference>
<evidence type="ECO:0000259" key="2">
    <source>
        <dbReference type="Pfam" id="PF07596"/>
    </source>
</evidence>
<feature type="transmembrane region" description="Helical" evidence="1">
    <location>
        <begin position="12"/>
        <end position="33"/>
    </location>
</feature>
<keyword evidence="4" id="KW-1185">Reference proteome</keyword>
<feature type="domain" description="DUF1559" evidence="2">
    <location>
        <begin position="34"/>
        <end position="319"/>
    </location>
</feature>
<dbReference type="KEGG" id="knv:Pan216_20640"/>
<evidence type="ECO:0000313" key="4">
    <source>
        <dbReference type="Proteomes" id="UP000317093"/>
    </source>
</evidence>
<dbReference type="InterPro" id="IPR027558">
    <property type="entry name" value="Pre_pil_HX9DG_C"/>
</dbReference>
<dbReference type="AlphaFoldDB" id="A0A518B2J6"/>
<name>A0A518B2J6_9BACT</name>
<dbReference type="InterPro" id="IPR012902">
    <property type="entry name" value="N_methyl_site"/>
</dbReference>
<dbReference type="PANTHER" id="PTHR30093:SF2">
    <property type="entry name" value="TYPE II SECRETION SYSTEM PROTEIN H"/>
    <property type="match status" value="1"/>
</dbReference>
<keyword evidence="1" id="KW-0472">Membrane</keyword>
<evidence type="ECO:0000313" key="3">
    <source>
        <dbReference type="EMBL" id="QDU61210.1"/>
    </source>
</evidence>
<gene>
    <name evidence="3" type="primary">pulG_5</name>
    <name evidence="3" type="ORF">Pan216_20640</name>
</gene>
<dbReference type="PANTHER" id="PTHR30093">
    <property type="entry name" value="GENERAL SECRETION PATHWAY PROTEIN G"/>
    <property type="match status" value="1"/>
</dbReference>
<proteinExistence type="predicted"/>
<dbReference type="InterPro" id="IPR011453">
    <property type="entry name" value="DUF1559"/>
</dbReference>